<proteinExistence type="predicted"/>
<feature type="domain" description="Calcineurin-like phosphoesterase" evidence="2">
    <location>
        <begin position="109"/>
        <end position="205"/>
    </location>
</feature>
<dbReference type="Pfam" id="PF00149">
    <property type="entry name" value="Metallophos"/>
    <property type="match status" value="1"/>
</dbReference>
<gene>
    <name evidence="3" type="ORF">POBO1169_LOCUS13944</name>
</gene>
<dbReference type="Gene3D" id="3.60.21.10">
    <property type="match status" value="1"/>
</dbReference>
<feature type="compositionally biased region" description="Acidic residues" evidence="1">
    <location>
        <begin position="469"/>
        <end position="480"/>
    </location>
</feature>
<dbReference type="PANTHER" id="PTHR46546:SF4">
    <property type="entry name" value="SHEWANELLA-LIKE PROTEIN PHOSPHATASE 1"/>
    <property type="match status" value="1"/>
</dbReference>
<accession>A0A7S0RI63</accession>
<reference evidence="3" key="1">
    <citation type="submission" date="2021-01" db="EMBL/GenBank/DDBJ databases">
        <authorList>
            <person name="Corre E."/>
            <person name="Pelletier E."/>
            <person name="Niang G."/>
            <person name="Scheremetjew M."/>
            <person name="Finn R."/>
            <person name="Kale V."/>
            <person name="Holt S."/>
            <person name="Cochrane G."/>
            <person name="Meng A."/>
            <person name="Brown T."/>
            <person name="Cohen L."/>
        </authorList>
    </citation>
    <scope>NUCLEOTIDE SEQUENCE</scope>
    <source>
        <strain evidence="3">CCMP722</strain>
    </source>
</reference>
<name>A0A7S0RI63_9CHLO</name>
<dbReference type="EMBL" id="HBFA01027490">
    <property type="protein sequence ID" value="CAD8678173.1"/>
    <property type="molecule type" value="Transcribed_RNA"/>
</dbReference>
<protein>
    <recommendedName>
        <fullName evidence="2">Calcineurin-like phosphoesterase domain-containing protein</fullName>
    </recommendedName>
</protein>
<dbReference type="InterPro" id="IPR004843">
    <property type="entry name" value="Calcineurin-like_PHP"/>
</dbReference>
<dbReference type="PANTHER" id="PTHR46546">
    <property type="entry name" value="SHEWANELLA-LIKE PROTEIN PHOSPHATASE 1"/>
    <property type="match status" value="1"/>
</dbReference>
<dbReference type="GO" id="GO:0016787">
    <property type="term" value="F:hydrolase activity"/>
    <property type="evidence" value="ECO:0007669"/>
    <property type="project" value="InterPro"/>
</dbReference>
<feature type="region of interest" description="Disordered" evidence="1">
    <location>
        <begin position="70"/>
        <end position="94"/>
    </location>
</feature>
<evidence type="ECO:0000313" key="3">
    <source>
        <dbReference type="EMBL" id="CAD8678173.1"/>
    </source>
</evidence>
<organism evidence="3">
    <name type="scientific">Pyramimonas obovata</name>
    <dbReference type="NCBI Taxonomy" id="1411642"/>
    <lineage>
        <taxon>Eukaryota</taxon>
        <taxon>Viridiplantae</taxon>
        <taxon>Chlorophyta</taxon>
        <taxon>Pyramimonadophyceae</taxon>
        <taxon>Pyramimonadales</taxon>
        <taxon>Pyramimonadaceae</taxon>
        <taxon>Pyramimonas</taxon>
        <taxon>Pyramimonas incertae sedis</taxon>
    </lineage>
</organism>
<evidence type="ECO:0000256" key="1">
    <source>
        <dbReference type="SAM" id="MobiDB-lite"/>
    </source>
</evidence>
<sequence length="506" mass="54738">MSTSVICGANASSLGATATLKWATSGRGHVDSKLRSASNKVLPNLFQQVAKRKAAGGAIPVVKISCDAGVNPVRPTDGEASPPETPKPPKNTFTPTFAYPQLSVETPGRVVAIGDLHGDLAQTILSLKIAGVIKEDAQGPEDVHWTGGDTHLVQLGDVLDRGDDEIGILLLLQKLQKEAKEAGGAVHLLNGNHEVLNIAGDFRYVTEGAFLESEQFSDGLEEAFGCVEDGVPCDIMANPARRPALDMYEQSIYDKRIGLYAPGGTVAQTLSRSHTVIVVNDTCFVHGGLRRRHAEFGLDKLNMCVCAWMRGEKESIPDIEEALFLAAGSSNSAVWCRTWSEEFVSRQKRVIGAIELKSVLEIISAEVGRPVRRMAMGHTVQRVGINSEYKDLAWRLDVGLSRGVAGASPEVLQILDGEVTVLRAKVPVELGRGFPERMDIEYPDINACSIIDHSYFLRSELPVRPVTPNEDEPLELDEPTEPARVTKPTTEPALSPIKSAVESNKQ</sequence>
<dbReference type="SUPFAM" id="SSF56300">
    <property type="entry name" value="Metallo-dependent phosphatases"/>
    <property type="match status" value="1"/>
</dbReference>
<dbReference type="AlphaFoldDB" id="A0A7S0RI63"/>
<feature type="region of interest" description="Disordered" evidence="1">
    <location>
        <begin position="466"/>
        <end position="506"/>
    </location>
</feature>
<dbReference type="InterPro" id="IPR029052">
    <property type="entry name" value="Metallo-depent_PP-like"/>
</dbReference>
<evidence type="ECO:0000259" key="2">
    <source>
        <dbReference type="Pfam" id="PF00149"/>
    </source>
</evidence>